<feature type="region of interest" description="Disordered" evidence="14">
    <location>
        <begin position="620"/>
        <end position="676"/>
    </location>
</feature>
<dbReference type="Gene3D" id="3.40.1090.10">
    <property type="entry name" value="Cytosolic phospholipase A2 catalytic domain"/>
    <property type="match status" value="2"/>
</dbReference>
<evidence type="ECO:0000313" key="17">
    <source>
        <dbReference type="EMBL" id="OCB85584.1"/>
    </source>
</evidence>
<evidence type="ECO:0000256" key="2">
    <source>
        <dbReference type="ARBA" id="ARBA00006636"/>
    </source>
</evidence>
<feature type="region of interest" description="Disordered" evidence="14">
    <location>
        <begin position="231"/>
        <end position="323"/>
    </location>
</feature>
<dbReference type="GO" id="GO:0005789">
    <property type="term" value="C:endoplasmic reticulum membrane"/>
    <property type="evidence" value="ECO:0007669"/>
    <property type="project" value="UniProtKB-SubCell"/>
</dbReference>
<keyword evidence="18" id="KW-1185">Reference proteome</keyword>
<name>A0A9Q5HTC0_SANBA</name>
<feature type="active site" description="Proton acceptor" evidence="12">
    <location>
        <position position="1281"/>
    </location>
</feature>
<dbReference type="EC" id="3.1.1.5" evidence="4 13"/>
<evidence type="ECO:0000259" key="15">
    <source>
        <dbReference type="PROSITE" id="PS50042"/>
    </source>
</evidence>
<evidence type="ECO:0000256" key="11">
    <source>
        <dbReference type="ARBA" id="ARBA00023136"/>
    </source>
</evidence>
<dbReference type="SUPFAM" id="SSF56815">
    <property type="entry name" value="Sec1/munc18-like (SM) proteins"/>
    <property type="match status" value="1"/>
</dbReference>
<dbReference type="GO" id="GO:0004622">
    <property type="term" value="F:phosphatidylcholine lysophospholipase activity"/>
    <property type="evidence" value="ECO:0007669"/>
    <property type="project" value="UniProtKB-EC"/>
</dbReference>
<dbReference type="PROSITE" id="PS51635">
    <property type="entry name" value="PNPLA"/>
    <property type="match status" value="1"/>
</dbReference>
<dbReference type="Gene3D" id="1.25.40.850">
    <property type="match status" value="1"/>
</dbReference>
<feature type="compositionally biased region" description="Basic and acidic residues" evidence="14">
    <location>
        <begin position="620"/>
        <end position="637"/>
    </location>
</feature>
<dbReference type="InterPro" id="IPR018490">
    <property type="entry name" value="cNMP-bd_dom_sf"/>
</dbReference>
<evidence type="ECO:0000256" key="10">
    <source>
        <dbReference type="ARBA" id="ARBA00023098"/>
    </source>
</evidence>
<dbReference type="InterPro" id="IPR016035">
    <property type="entry name" value="Acyl_Trfase/lysoPLipase"/>
</dbReference>
<dbReference type="Pfam" id="PF24179">
    <property type="entry name" value="NTE_Ploop"/>
    <property type="match status" value="1"/>
</dbReference>
<feature type="compositionally biased region" description="Basic and acidic residues" evidence="14">
    <location>
        <begin position="304"/>
        <end position="313"/>
    </location>
</feature>
<feature type="compositionally biased region" description="Polar residues" evidence="14">
    <location>
        <begin position="1708"/>
        <end position="1725"/>
    </location>
</feature>
<comment type="subcellular location">
    <subcellularLocation>
        <location evidence="13">Endoplasmic reticulum membrane</location>
    </subcellularLocation>
    <subcellularLocation>
        <location evidence="1">Membrane</location>
    </subcellularLocation>
</comment>
<dbReference type="PANTHER" id="PTHR14226">
    <property type="entry name" value="NEUROPATHY TARGET ESTERASE/SWISS CHEESE D.MELANOGASTER"/>
    <property type="match status" value="1"/>
</dbReference>
<feature type="region of interest" description="Disordered" evidence="14">
    <location>
        <begin position="1699"/>
        <end position="1727"/>
    </location>
</feature>
<dbReference type="Pfam" id="PF00027">
    <property type="entry name" value="cNMP_binding"/>
    <property type="match status" value="1"/>
</dbReference>
<evidence type="ECO:0000256" key="9">
    <source>
        <dbReference type="ARBA" id="ARBA00022989"/>
    </source>
</evidence>
<keyword evidence="6 13" id="KW-0812">Transmembrane</keyword>
<feature type="domain" description="Cyclic nucleotide-binding" evidence="15">
    <location>
        <begin position="739"/>
        <end position="841"/>
    </location>
</feature>
<keyword evidence="7 12" id="KW-0378">Hydrolase</keyword>
<dbReference type="InterPro" id="IPR043155">
    <property type="entry name" value="VPS33_dom3b"/>
</dbReference>
<comment type="catalytic activity">
    <reaction evidence="13">
        <text>a 1-acyl-sn-glycero-3-phosphocholine + H2O = sn-glycerol 3-phosphocholine + a fatty acid + H(+)</text>
        <dbReference type="Rhea" id="RHEA:15177"/>
        <dbReference type="ChEBI" id="CHEBI:15377"/>
        <dbReference type="ChEBI" id="CHEBI:15378"/>
        <dbReference type="ChEBI" id="CHEBI:16870"/>
        <dbReference type="ChEBI" id="CHEBI:28868"/>
        <dbReference type="ChEBI" id="CHEBI:58168"/>
        <dbReference type="EC" id="3.1.1.5"/>
    </reaction>
</comment>
<proteinExistence type="inferred from homology"/>
<accession>A0A9Q5HTC0</accession>
<comment type="caution">
    <text evidence="17">The sequence shown here is derived from an EMBL/GenBank/DDBJ whole genome shotgun (WGS) entry which is preliminary data.</text>
</comment>
<dbReference type="InterPro" id="IPR056556">
    <property type="entry name" value="NTE1_P-loop_dom"/>
</dbReference>
<keyword evidence="11 13" id="KW-0472">Membrane</keyword>
<comment type="function">
    <text evidence="13">Intracellular phospholipase B that catalyzes the double deacylation of phosphatidylcholine (PC) to glycerophosphocholine (GroPCho). Plays an important role in membrane lipid homeostasis.</text>
</comment>
<feature type="short sequence motif" description="GXGXXG" evidence="12">
    <location>
        <begin position="1114"/>
        <end position="1119"/>
    </location>
</feature>
<evidence type="ECO:0000256" key="13">
    <source>
        <dbReference type="RuleBase" id="RU362043"/>
    </source>
</evidence>
<dbReference type="PROSITE" id="PS50042">
    <property type="entry name" value="CNMP_BINDING_3"/>
    <property type="match status" value="1"/>
</dbReference>
<dbReference type="GO" id="GO:0016192">
    <property type="term" value="P:vesicle-mediated transport"/>
    <property type="evidence" value="ECO:0007669"/>
    <property type="project" value="InterPro"/>
</dbReference>
<dbReference type="Gene3D" id="3.90.830.10">
    <property type="entry name" value="Syntaxin Binding Protein 1, Chain A, domain 2"/>
    <property type="match status" value="1"/>
</dbReference>
<comment type="similarity">
    <text evidence="2 13">Belongs to the NTE family.</text>
</comment>
<dbReference type="OrthoDB" id="421051at2759"/>
<keyword evidence="9 13" id="KW-1133">Transmembrane helix</keyword>
<dbReference type="SUPFAM" id="SSF52151">
    <property type="entry name" value="FabD/lysophospholipase-like"/>
    <property type="match status" value="1"/>
</dbReference>
<protein>
    <recommendedName>
        <fullName evidence="5 13">Lysophospholipase NTE1</fullName>
        <ecNumber evidence="4 13">3.1.1.5</ecNumber>
    </recommendedName>
    <alternativeName>
        <fullName evidence="13">Intracellular phospholipase B</fullName>
    </alternativeName>
</protein>
<feature type="compositionally biased region" description="Basic and acidic residues" evidence="14">
    <location>
        <begin position="242"/>
        <end position="255"/>
    </location>
</feature>
<reference evidence="17" key="1">
    <citation type="submission" date="2016-06" db="EMBL/GenBank/DDBJ databases">
        <title>Draft Genome sequence of the fungus Inonotus baumii.</title>
        <authorList>
            <person name="Zhu H."/>
            <person name="Lin W."/>
        </authorList>
    </citation>
    <scope>NUCLEOTIDE SEQUENCE</scope>
    <source>
        <strain evidence="17">821</strain>
    </source>
</reference>
<dbReference type="PROSITE" id="PS01237">
    <property type="entry name" value="UPF0028"/>
    <property type="match status" value="1"/>
</dbReference>
<feature type="transmembrane region" description="Helical" evidence="13">
    <location>
        <begin position="63"/>
        <end position="81"/>
    </location>
</feature>
<feature type="domain" description="PNPLA" evidence="16">
    <location>
        <begin position="1110"/>
        <end position="1294"/>
    </location>
</feature>
<feature type="active site" description="Nucleophile" evidence="12">
    <location>
        <position position="1143"/>
    </location>
</feature>
<dbReference type="GO" id="GO:0046470">
    <property type="term" value="P:phosphatidylcholine metabolic process"/>
    <property type="evidence" value="ECO:0007669"/>
    <property type="project" value="InterPro"/>
</dbReference>
<evidence type="ECO:0000256" key="14">
    <source>
        <dbReference type="SAM" id="MobiDB-lite"/>
    </source>
</evidence>
<dbReference type="GO" id="GO:0016042">
    <property type="term" value="P:lipid catabolic process"/>
    <property type="evidence" value="ECO:0007669"/>
    <property type="project" value="UniProtKB-UniRule"/>
</dbReference>
<evidence type="ECO:0000256" key="3">
    <source>
        <dbReference type="ARBA" id="ARBA00009884"/>
    </source>
</evidence>
<feature type="short sequence motif" description="GXSXG" evidence="12">
    <location>
        <begin position="1141"/>
        <end position="1145"/>
    </location>
</feature>
<feature type="short sequence motif" description="DGA/G" evidence="12">
    <location>
        <begin position="1281"/>
        <end position="1283"/>
    </location>
</feature>
<dbReference type="InterPro" id="IPR000595">
    <property type="entry name" value="cNMP-bd_dom"/>
</dbReference>
<evidence type="ECO:0000256" key="8">
    <source>
        <dbReference type="ARBA" id="ARBA00022963"/>
    </source>
</evidence>
<dbReference type="EMBL" id="LNZH02000208">
    <property type="protein sequence ID" value="OCB85584.1"/>
    <property type="molecule type" value="Genomic_DNA"/>
</dbReference>
<feature type="region of interest" description="Disordered" evidence="14">
    <location>
        <begin position="468"/>
        <end position="495"/>
    </location>
</feature>
<organism evidence="17 18">
    <name type="scientific">Sanghuangporus baumii</name>
    <name type="common">Phellinus baumii</name>
    <dbReference type="NCBI Taxonomy" id="108892"/>
    <lineage>
        <taxon>Eukaryota</taxon>
        <taxon>Fungi</taxon>
        <taxon>Dikarya</taxon>
        <taxon>Basidiomycota</taxon>
        <taxon>Agaricomycotina</taxon>
        <taxon>Agaricomycetes</taxon>
        <taxon>Hymenochaetales</taxon>
        <taxon>Hymenochaetaceae</taxon>
        <taxon>Sanghuangporus</taxon>
    </lineage>
</organism>
<gene>
    <name evidence="17" type="ORF">A7U60_g7232</name>
</gene>
<dbReference type="InterPro" id="IPR014710">
    <property type="entry name" value="RmlC-like_jellyroll"/>
</dbReference>
<feature type="transmembrane region" description="Helical" evidence="13">
    <location>
        <begin position="12"/>
        <end position="30"/>
    </location>
</feature>
<evidence type="ECO:0000256" key="5">
    <source>
        <dbReference type="ARBA" id="ARBA00018317"/>
    </source>
</evidence>
<dbReference type="Gene3D" id="3.40.50.2060">
    <property type="match status" value="1"/>
</dbReference>
<evidence type="ECO:0000256" key="4">
    <source>
        <dbReference type="ARBA" id="ARBA00013274"/>
    </source>
</evidence>
<keyword evidence="13" id="KW-0256">Endoplasmic reticulum</keyword>
<evidence type="ECO:0000256" key="12">
    <source>
        <dbReference type="PROSITE-ProRule" id="PRU01161"/>
    </source>
</evidence>
<dbReference type="InterPro" id="IPR043127">
    <property type="entry name" value="Sec-1-like_dom3a"/>
</dbReference>
<dbReference type="InterPro" id="IPR001423">
    <property type="entry name" value="LysoPLipase_patatin_CS"/>
</dbReference>
<dbReference type="InterPro" id="IPR036045">
    <property type="entry name" value="Sec1-like_sf"/>
</dbReference>
<evidence type="ECO:0000313" key="18">
    <source>
        <dbReference type="Proteomes" id="UP000757232"/>
    </source>
</evidence>
<dbReference type="Gene3D" id="3.40.50.1910">
    <property type="match status" value="1"/>
</dbReference>
<feature type="compositionally biased region" description="Low complexity" evidence="14">
    <location>
        <begin position="282"/>
        <end position="291"/>
    </location>
</feature>
<dbReference type="InterPro" id="IPR027482">
    <property type="entry name" value="Sec1-like_dom2"/>
</dbReference>
<comment type="similarity">
    <text evidence="3">Belongs to the STXBP/unc-18/SEC1 family.</text>
</comment>
<dbReference type="PANTHER" id="PTHR14226:SF29">
    <property type="entry name" value="NEUROPATHY TARGET ESTERASE SWS"/>
    <property type="match status" value="1"/>
</dbReference>
<dbReference type="Proteomes" id="UP000757232">
    <property type="component" value="Unassembled WGS sequence"/>
</dbReference>
<keyword evidence="10 12" id="KW-0443">Lipid metabolism</keyword>
<sequence length="2110" mass="231833">MEPEPQEVTASSTHPLLSLVAAVFWFLLWLLSWAKSLIAFSTISIPRFVYAILSYSLTFTLNFWSFVIIFIASLVALNYYIRSRYLNVYSTLKEPPLVKSDAKELHPDVNTTETPPNFHNYLDEFLQAIRIFGFLEKPVFHELARHLQTRRLIAGDSISLNQDKNFYCVIDGLVQVHTKTGEAQLEEDTWQSASPNGYQLLNEVGSGGTLSSLFTILSLFTEDIRMSWQDNSETGFDVNGDDSSRPARAREHRSNSDISNMELDITPFNATVLPDRSRSQRRTSVSSGSTVHGDDATILSPNEHGSRTNHERSCSNTGRRGGTRMTEHGIVALAVEDSTLAVIPAEAFRRLVKQFPKASAHIVQVILTRFSRVTINAAHKYLGLTTEVIRTEKAINDIACHPLPRRFYEGGGLHALRHKFDMQSREDSPEAEENYFTLGNSQSPSEYYASPFEESAILDSPISQSQVLPGATREGFRSRSHSSRHTVQAGDLHSSTSLDESLRTLHRSVTAVGSPLIGANHHVLGDDFNLREEVMSCIAKSIGLQQPPLSEMESVEMSPPFSAVGSRSGDGFERSNGITSFGSLSLLETGDDASSGTSDSIMGNVRLFYVIEGMLDISLHPDDDTSTSGREERDKASSSKLHSAAPTPGAGVNGPRATRRTNTSHSDRMSAKTPSSGGRKYLFTVNPGGIAGYLASLCGVPSYVDITAKMDTYVGFLPYHALERLLEKQPIVLLTLAKRLISLLSPLVLHIDASLDWMQVAGGKVLWRPGDPSDSFYIVVNGRLRAIDDNEENEVKILGEYGQGDPVGELDVISRSPRRNTVHAIRDTELVRMPLTLFNAISARSPQATSQLLRLIASRVREEADSSSGKRTVNKTPDLGWNNLNLKTVAVMPFSRIIPIETFARKLQSALESLGAPTAYLNQASISRSLGRHAFTRMGKLKIAGWLADQEQRYRVVLYVVDSPVNSTWTQTCIRQADCVMVVGAGDDPSLGEYERLLMSIKTTARKELILLHPERSVVHGSTREWLKIRPWISRHCHVELPGIILPVRKTMLKDPDPAAVAALKNLKDRVQSELQKFRGGRDIPRPQRPAQVSDFARLARRICGNSVGLVLGGGGARGLAHLGLIQAMEERGIPIDYIGGTSIGAFIGGLYAREGDLLSSDGRAKHFSSRMSNIWRLLSDITYPIVAYTTGHEFNRGIYKSFYDLHIEDMWLPFFCNVSLIILVSQISALILERTEQTTNILTSRMEIHESGYAWRYIRASMTLVGLLPPLCDNGGMLVDGGYVDNLPVSTMLSMGASVVFASDVASVYDNSPRDFGDSVSGIWLFINRWNPFSSARKIPPITEIQSRLAYVSSVKTLEEAKVARDCFYMPMPVQDYGTMQFNKFGELRSKGYLAAVKMLEEWEKDDIRIGQSSACMAEPDYLVANAESSRTDVEEVGGLDLSSLRELGKTSLVNALNSVNGVKTLVLDPSIAGPLGLLTEVALLKHHGVDKMFWLEAGPLSSSTTNIVYLTRPKIRWIKIIAGQIKRHAQEGQKHVYTLLLVPRTSALVTRVLEEEGVLGEVNVSAFNMQFIPIAEDVVSLEHENAFKEIWVDGDETIVYDAAQALVTLQKLYGKFPRVIGKGDCAGRLTSLLARQLDQAIRESTSETLLSHSDQIDSLVILDRRVDMITPMLTQLTYEGLIDECLGIKNSHVELPASLVNPPNPQGASPNPQGSSIPSTSGSVKEPKKKFHLNAFTDTLFAELRDLNFASVGKTLNKHARRLDEDYKSRLQAKTVAQLRDFVGKLSGLQIDHQSLRIHTSLSEMLVPMTRTDQFNRSLEIQQNLLSSFEISSQISAIEDLIAQGASLQLIVRLLCLASIVNGGIKNKVLENLKREILQAYGYEYLPLILTLSSPPLGLLLTNPLPASHASLASLKIPYPSLRKSLHLVAEEDPEDSDEPADISYVYSGYAPLSVRLVQCAVQKGGVLGLSGAADSADAGKKGKSSGLGKVRAHPILGWKGFEDVLESLPGETIDVVQTGQNVRGTDGSHGGSVGPGLWTEKTTTSVVFFLGGCTYTEIAALRLVSRRSKGRRILIATTGVISGTSLINGMTSGWSGEAIEKESNTSS</sequence>
<evidence type="ECO:0000256" key="7">
    <source>
        <dbReference type="ARBA" id="ARBA00022801"/>
    </source>
</evidence>
<evidence type="ECO:0000256" key="1">
    <source>
        <dbReference type="ARBA" id="ARBA00004370"/>
    </source>
</evidence>
<dbReference type="InterPro" id="IPR002641">
    <property type="entry name" value="PNPLA_dom"/>
</dbReference>
<dbReference type="SMART" id="SM00100">
    <property type="entry name" value="cNMP"/>
    <property type="match status" value="1"/>
</dbReference>
<dbReference type="Pfam" id="PF01734">
    <property type="entry name" value="Patatin"/>
    <property type="match status" value="1"/>
</dbReference>
<dbReference type="CDD" id="cd00038">
    <property type="entry name" value="CAP_ED"/>
    <property type="match status" value="2"/>
</dbReference>
<dbReference type="InterPro" id="IPR050301">
    <property type="entry name" value="NTE"/>
</dbReference>
<dbReference type="InterPro" id="IPR001619">
    <property type="entry name" value="Sec1-like"/>
</dbReference>
<dbReference type="Pfam" id="PF00995">
    <property type="entry name" value="Sec1"/>
    <property type="match status" value="1"/>
</dbReference>
<keyword evidence="8 12" id="KW-0442">Lipid degradation</keyword>
<dbReference type="InterPro" id="IPR043154">
    <property type="entry name" value="Sec-1-like_dom1"/>
</dbReference>
<evidence type="ECO:0000259" key="16">
    <source>
        <dbReference type="PROSITE" id="PS51635"/>
    </source>
</evidence>
<evidence type="ECO:0000256" key="6">
    <source>
        <dbReference type="ARBA" id="ARBA00022692"/>
    </source>
</evidence>
<dbReference type="SUPFAM" id="SSF51206">
    <property type="entry name" value="cAMP-binding domain-like"/>
    <property type="match status" value="3"/>
</dbReference>
<dbReference type="Gene3D" id="2.60.120.10">
    <property type="entry name" value="Jelly Rolls"/>
    <property type="match status" value="3"/>
</dbReference>